<dbReference type="InterPro" id="IPR056282">
    <property type="entry name" value="MROH2B-like_N_HEAT"/>
</dbReference>
<reference evidence="4 5" key="1">
    <citation type="submission" date="2020-02" db="EMBL/GenBank/DDBJ databases">
        <title>Bird 10,000 Genomes (B10K) Project - Family phase.</title>
        <authorList>
            <person name="Zhang G."/>
        </authorList>
    </citation>
    <scope>NUCLEOTIDE SEQUENCE [LARGE SCALE GENOMIC DNA]</scope>
    <source>
        <strain evidence="4">B10K-DU-017-21</strain>
    </source>
</reference>
<feature type="domain" description="MROH2B-like HEAT-repeats" evidence="2">
    <location>
        <begin position="182"/>
        <end position="348"/>
    </location>
</feature>
<dbReference type="InterPro" id="IPR016024">
    <property type="entry name" value="ARM-type_fold"/>
</dbReference>
<keyword evidence="1" id="KW-0677">Repeat</keyword>
<evidence type="ECO:0000259" key="3">
    <source>
        <dbReference type="Pfam" id="PF23221"/>
    </source>
</evidence>
<evidence type="ECO:0000313" key="4">
    <source>
        <dbReference type="EMBL" id="NXY00318.1"/>
    </source>
</evidence>
<protein>
    <submittedName>
        <fullName evidence="4">MRO2A protein</fullName>
    </submittedName>
</protein>
<proteinExistence type="predicted"/>
<dbReference type="InterPro" id="IPR011989">
    <property type="entry name" value="ARM-like"/>
</dbReference>
<dbReference type="SUPFAM" id="SSF48371">
    <property type="entry name" value="ARM repeat"/>
    <property type="match status" value="1"/>
</dbReference>
<dbReference type="Pfam" id="PF23221">
    <property type="entry name" value="HEAT_MROH2B_1st"/>
    <property type="match status" value="1"/>
</dbReference>
<keyword evidence="5" id="KW-1185">Reference proteome</keyword>
<dbReference type="AlphaFoldDB" id="A0A852MJ50"/>
<dbReference type="InterPro" id="IPR055408">
    <property type="entry name" value="HEAT_MROH2B-like"/>
</dbReference>
<dbReference type="EMBL" id="WBNK01005395">
    <property type="protein sequence ID" value="NXY00318.1"/>
    <property type="molecule type" value="Genomic_DNA"/>
</dbReference>
<evidence type="ECO:0000259" key="2">
    <source>
        <dbReference type="Pfam" id="PF23210"/>
    </source>
</evidence>
<dbReference type="Gene3D" id="1.25.10.10">
    <property type="entry name" value="Leucine-rich Repeat Variant"/>
    <property type="match status" value="1"/>
</dbReference>
<gene>
    <name evidence="4" type="primary">Mroh2a_1</name>
    <name evidence="4" type="ORF">CENBEN_R01415</name>
</gene>
<dbReference type="Proteomes" id="UP000632886">
    <property type="component" value="Unassembled WGS sequence"/>
</dbReference>
<evidence type="ECO:0000256" key="1">
    <source>
        <dbReference type="ARBA" id="ARBA00022737"/>
    </source>
</evidence>
<feature type="non-terminal residue" evidence="4">
    <location>
        <position position="1"/>
    </location>
</feature>
<sequence>QGSRVDTYRELQRVLQGCQGCWPGGVVNRLLAETSGDLRAAQGVPEEVKVAAGRVLVALARSHCHFVLPELRSHLMEMVTVPEEAVKCIPVLGSMLRDLGPVLGWVSSGRMLCLLCRVLELWSKGVMMYLASRDRGASGRAELSADIASLYLITRFNWLGCQEEEEKQAVLRAAAAMLLVLLHEEQHREQAWQQLAWLLHQCQELQDVSQVTKSLRDLLEMLAGARIPVPRGTALAISSALHRQVREPRKALAAAGKDKDSCHSFPAAQISPEETVPFLVARLSAGHEAGRVAALRLLAALLHVDAPALREKLPRVVAAVQSLCNVRSVQVRRAVLQFIRELLGCGWQSCWAWDVVGHLFHEFSRTWDAAVRAE</sequence>
<feature type="domain" description="MROH2B-like N-terminal HEAT-repeats" evidence="3">
    <location>
        <begin position="3"/>
        <end position="178"/>
    </location>
</feature>
<dbReference type="Pfam" id="PF23210">
    <property type="entry name" value="HEAT_Maestro_2"/>
    <property type="match status" value="1"/>
</dbReference>
<comment type="caution">
    <text evidence="4">The sequence shown here is derived from an EMBL/GenBank/DDBJ whole genome shotgun (WGS) entry which is preliminary data.</text>
</comment>
<evidence type="ECO:0000313" key="5">
    <source>
        <dbReference type="Proteomes" id="UP000632886"/>
    </source>
</evidence>
<feature type="non-terminal residue" evidence="4">
    <location>
        <position position="374"/>
    </location>
</feature>
<accession>A0A852MJ50</accession>
<name>A0A852MJ50_9AVES</name>
<organism evidence="4 5">
    <name type="scientific">Centropus bengalensis</name>
    <name type="common">lesser coucal</name>
    <dbReference type="NCBI Taxonomy" id="1463675"/>
    <lineage>
        <taxon>Eukaryota</taxon>
        <taxon>Metazoa</taxon>
        <taxon>Chordata</taxon>
        <taxon>Craniata</taxon>
        <taxon>Vertebrata</taxon>
        <taxon>Euteleostomi</taxon>
        <taxon>Archelosauria</taxon>
        <taxon>Archosauria</taxon>
        <taxon>Dinosauria</taxon>
        <taxon>Saurischia</taxon>
        <taxon>Theropoda</taxon>
        <taxon>Coelurosauria</taxon>
        <taxon>Aves</taxon>
        <taxon>Neognathae</taxon>
        <taxon>Neoaves</taxon>
        <taxon>Otidimorphae</taxon>
        <taxon>Cuculiformes</taxon>
        <taxon>Centropidae</taxon>
        <taxon>Centropus</taxon>
    </lineage>
</organism>